<dbReference type="AlphaFoldDB" id="A0A0B5QLT7"/>
<proteinExistence type="predicted"/>
<reference evidence="4" key="1">
    <citation type="submission" date="2014-12" db="EMBL/GenBank/DDBJ databases">
        <title>Genome sequence of Clostridium beijerinckii strain 59B.</title>
        <authorList>
            <person name="Little G.T."/>
            <person name="Minton N.P."/>
        </authorList>
    </citation>
    <scope>NUCLEOTIDE SEQUENCE [LARGE SCALE GENOMIC DNA]</scope>
    <source>
        <strain evidence="4">59B</strain>
    </source>
</reference>
<dbReference type="InterPro" id="IPR036736">
    <property type="entry name" value="ACP-like_sf"/>
</dbReference>
<evidence type="ECO:0000313" key="3">
    <source>
        <dbReference type="EMBL" id="OOM59105.1"/>
    </source>
</evidence>
<evidence type="ECO:0000313" key="2">
    <source>
        <dbReference type="EMBL" id="AJG98992.1"/>
    </source>
</evidence>
<dbReference type="Proteomes" id="UP000031866">
    <property type="component" value="Chromosome"/>
</dbReference>
<reference evidence="2" key="2">
    <citation type="submission" date="2016-02" db="EMBL/GenBank/DDBJ databases">
        <title>Genome sequence of Clostridium beijerinckii strain 59B.</title>
        <authorList>
            <person name="Little G.T."/>
            <person name="Minton N.P."/>
        </authorList>
    </citation>
    <scope>NUCLEOTIDE SEQUENCE</scope>
    <source>
        <strain evidence="2">NCIMB 14988</strain>
    </source>
</reference>
<dbReference type="EMBL" id="LZZI01000082">
    <property type="protein sequence ID" value="OOM59105.1"/>
    <property type="molecule type" value="Genomic_DNA"/>
</dbReference>
<dbReference type="Proteomes" id="UP000190973">
    <property type="component" value="Unassembled WGS sequence"/>
</dbReference>
<dbReference type="STRING" id="1520.LF65_02407"/>
<gene>
    <name evidence="3" type="primary">acpP_3</name>
    <name evidence="3" type="ORF">CLBCK_36580</name>
    <name evidence="2" type="ORF">LF65_02407</name>
</gene>
<dbReference type="KEGG" id="cbei:LF65_02407"/>
<dbReference type="EMBL" id="CP010086">
    <property type="protein sequence ID" value="AJG98992.1"/>
    <property type="molecule type" value="Genomic_DNA"/>
</dbReference>
<name>A0A0B5QLT7_CLOBE</name>
<dbReference type="SUPFAM" id="SSF47336">
    <property type="entry name" value="ACP-like"/>
    <property type="match status" value="1"/>
</dbReference>
<dbReference type="OrthoDB" id="5326335at2"/>
<organism evidence="2 4">
    <name type="scientific">Clostridium beijerinckii</name>
    <name type="common">Clostridium MP</name>
    <dbReference type="NCBI Taxonomy" id="1520"/>
    <lineage>
        <taxon>Bacteria</taxon>
        <taxon>Bacillati</taxon>
        <taxon>Bacillota</taxon>
        <taxon>Clostridia</taxon>
        <taxon>Eubacteriales</taxon>
        <taxon>Clostridiaceae</taxon>
        <taxon>Clostridium</taxon>
    </lineage>
</organism>
<sequence>MSNLGTFNKIIKSVWSIENLDEIEDGFGPDEIEAWDSLSHIELVVALEEEFEISMAVQDISRLYTIGDIKNTLKRYGVEI</sequence>
<dbReference type="RefSeq" id="WP_017212825.1">
    <property type="nucleotide sequence ID" value="NZ_CP010086.2"/>
</dbReference>
<evidence type="ECO:0000313" key="4">
    <source>
        <dbReference type="Proteomes" id="UP000031866"/>
    </source>
</evidence>
<accession>A0A0B5QLT7</accession>
<dbReference type="Gene3D" id="1.10.1200.10">
    <property type="entry name" value="ACP-like"/>
    <property type="match status" value="1"/>
</dbReference>
<reference evidence="3 5" key="3">
    <citation type="submission" date="2016-05" db="EMBL/GenBank/DDBJ databases">
        <title>Microbial solvent formation.</title>
        <authorList>
            <person name="Poehlein A."/>
            <person name="Montoya Solano J.D."/>
            <person name="Flitsch S."/>
            <person name="Krabben P."/>
            <person name="Duerre P."/>
            <person name="Daniel R."/>
        </authorList>
    </citation>
    <scope>NUCLEOTIDE SEQUENCE [LARGE SCALE GENOMIC DNA]</scope>
    <source>
        <strain evidence="3 5">DSM 53</strain>
    </source>
</reference>
<dbReference type="InterPro" id="IPR009081">
    <property type="entry name" value="PP-bd_ACP"/>
</dbReference>
<protein>
    <submittedName>
        <fullName evidence="2">Acyl carrier protein</fullName>
    </submittedName>
</protein>
<feature type="domain" description="Carrier" evidence="1">
    <location>
        <begin position="36"/>
        <end position="71"/>
    </location>
</feature>
<dbReference type="Pfam" id="PF00550">
    <property type="entry name" value="PP-binding"/>
    <property type="match status" value="1"/>
</dbReference>
<evidence type="ECO:0000313" key="5">
    <source>
        <dbReference type="Proteomes" id="UP000190973"/>
    </source>
</evidence>
<evidence type="ECO:0000259" key="1">
    <source>
        <dbReference type="Pfam" id="PF00550"/>
    </source>
</evidence>